<evidence type="ECO:0000256" key="2">
    <source>
        <dbReference type="ARBA" id="ARBA00009749"/>
    </source>
</evidence>
<feature type="domain" description="CBS" evidence="10">
    <location>
        <begin position="205"/>
        <end position="261"/>
    </location>
</feature>
<dbReference type="SUPFAM" id="SSF158791">
    <property type="entry name" value="MgtE N-terminal domain-like"/>
    <property type="match status" value="1"/>
</dbReference>
<dbReference type="SMART" id="SM00116">
    <property type="entry name" value="CBS"/>
    <property type="match status" value="1"/>
</dbReference>
<comment type="function">
    <text evidence="9">Acts as a magnesium transporter.</text>
</comment>
<organism evidence="11 12">
    <name type="scientific">Marinicella pacifica</name>
    <dbReference type="NCBI Taxonomy" id="1171543"/>
    <lineage>
        <taxon>Bacteria</taxon>
        <taxon>Pseudomonadati</taxon>
        <taxon>Pseudomonadota</taxon>
        <taxon>Gammaproteobacteria</taxon>
        <taxon>Lysobacterales</taxon>
        <taxon>Marinicellaceae</taxon>
        <taxon>Marinicella</taxon>
    </lineage>
</organism>
<dbReference type="PROSITE" id="PS51371">
    <property type="entry name" value="CBS"/>
    <property type="match status" value="1"/>
</dbReference>
<keyword evidence="5 9" id="KW-0460">Magnesium</keyword>
<dbReference type="SUPFAM" id="SSF54631">
    <property type="entry name" value="CBS-domain pair"/>
    <property type="match status" value="1"/>
</dbReference>
<dbReference type="RefSeq" id="WP_188365685.1">
    <property type="nucleotide sequence ID" value="NZ_BAABJF010000006.1"/>
</dbReference>
<dbReference type="InterPro" id="IPR006667">
    <property type="entry name" value="SLC41_membr_dom"/>
</dbReference>
<comment type="caution">
    <text evidence="11">The sequence shown here is derived from an EMBL/GenBank/DDBJ whole genome shotgun (WGS) entry which is preliminary data.</text>
</comment>
<keyword evidence="6 9" id="KW-1133">Transmembrane helix</keyword>
<comment type="similarity">
    <text evidence="2 9">Belongs to the SLC41A transporter family.</text>
</comment>
<keyword evidence="9" id="KW-0479">Metal-binding</keyword>
<dbReference type="InterPro" id="IPR046342">
    <property type="entry name" value="CBS_dom_sf"/>
</dbReference>
<dbReference type="Proteomes" id="UP000605253">
    <property type="component" value="Unassembled WGS sequence"/>
</dbReference>
<feature type="transmembrane region" description="Helical" evidence="9">
    <location>
        <begin position="391"/>
        <end position="414"/>
    </location>
</feature>
<dbReference type="Gene3D" id="3.10.580.10">
    <property type="entry name" value="CBS-domain"/>
    <property type="match status" value="1"/>
</dbReference>
<keyword evidence="3 9" id="KW-0813">Transport</keyword>
<sequence>MQTNSIDALNQQIKERLKSGQFFAIRRKADNWPAPDIAVLIETLDDEQAVVLFRLLRRAKAAHVFELLSLKQQQALIQALAGKRKRLADLLNRLSPDDRTAFFGELPGEITQKLLNMLNEKEQNAAVHLLGYPQESIGRLMTTNYVAVKNHWTVDQSLKHIRKHGIDSETINVIYVVNEDFKLIDDLRIRDLILAEPQTKIQELMDNRFVSLHADADQETAIQTFKKYDRIALPVTDSKGILIGIVTVDDVLDVAEDEATEDFHKFGSLQDRVLEPLQASVGFLYRKRIAWLLALVAVNIISGAAIASFEDTIQTMVALVFFLPLLIDSGGNAGSQSATIMVRALATGEAYMKDWFKLLIKECQVAILLGVTMAAGVAIIAGFRAPDIIPVVAMTMVCIVIVGSVVGLSLPFLFTRLGMDPAAASTPLITSIADISGVLIYFSLANWYLGL</sequence>
<evidence type="ECO:0000256" key="7">
    <source>
        <dbReference type="ARBA" id="ARBA00023136"/>
    </source>
</evidence>
<keyword evidence="12" id="KW-1185">Reference proteome</keyword>
<dbReference type="Pfam" id="PF03448">
    <property type="entry name" value="MgtE_N"/>
    <property type="match status" value="1"/>
</dbReference>
<reference evidence="11" key="2">
    <citation type="submission" date="2020-09" db="EMBL/GenBank/DDBJ databases">
        <authorList>
            <person name="Sun Q."/>
            <person name="Zhou Y."/>
        </authorList>
    </citation>
    <scope>NUCLEOTIDE SEQUENCE</scope>
    <source>
        <strain evidence="11">CGMCC 1.12181</strain>
    </source>
</reference>
<dbReference type="CDD" id="cd04606">
    <property type="entry name" value="CBS_pair_Mg_transporter"/>
    <property type="match status" value="1"/>
</dbReference>
<dbReference type="InterPro" id="IPR006669">
    <property type="entry name" value="MgtE_transporter"/>
</dbReference>
<dbReference type="Gene3D" id="1.10.357.20">
    <property type="entry name" value="SLC41 divalent cation transporters, integral membrane domain"/>
    <property type="match status" value="1"/>
</dbReference>
<dbReference type="PANTHER" id="PTHR43773">
    <property type="entry name" value="MAGNESIUM TRANSPORTER MGTE"/>
    <property type="match status" value="1"/>
</dbReference>
<keyword evidence="4 9" id="KW-0812">Transmembrane</keyword>
<evidence type="ECO:0000256" key="4">
    <source>
        <dbReference type="ARBA" id="ARBA00022692"/>
    </source>
</evidence>
<gene>
    <name evidence="11" type="ORF">GCM10011365_20840</name>
</gene>
<name>A0A917CV65_9GAMM</name>
<reference evidence="11" key="1">
    <citation type="journal article" date="2014" name="Int. J. Syst. Evol. Microbiol.">
        <title>Complete genome sequence of Corynebacterium casei LMG S-19264T (=DSM 44701T), isolated from a smear-ripened cheese.</title>
        <authorList>
            <consortium name="US DOE Joint Genome Institute (JGI-PGF)"/>
            <person name="Walter F."/>
            <person name="Albersmeier A."/>
            <person name="Kalinowski J."/>
            <person name="Ruckert C."/>
        </authorList>
    </citation>
    <scope>NUCLEOTIDE SEQUENCE</scope>
    <source>
        <strain evidence="11">CGMCC 1.12181</strain>
    </source>
</reference>
<dbReference type="SMART" id="SM00924">
    <property type="entry name" value="MgtE_N"/>
    <property type="match status" value="1"/>
</dbReference>
<evidence type="ECO:0000313" key="12">
    <source>
        <dbReference type="Proteomes" id="UP000605253"/>
    </source>
</evidence>
<dbReference type="EMBL" id="BMEO01000010">
    <property type="protein sequence ID" value="GGF99422.1"/>
    <property type="molecule type" value="Genomic_DNA"/>
</dbReference>
<evidence type="ECO:0000256" key="8">
    <source>
        <dbReference type="PROSITE-ProRule" id="PRU00703"/>
    </source>
</evidence>
<dbReference type="SUPFAM" id="SSF161093">
    <property type="entry name" value="MgtE membrane domain-like"/>
    <property type="match status" value="1"/>
</dbReference>
<dbReference type="InterPro" id="IPR000644">
    <property type="entry name" value="CBS_dom"/>
</dbReference>
<dbReference type="Pfam" id="PF01769">
    <property type="entry name" value="MgtE"/>
    <property type="match status" value="1"/>
</dbReference>
<dbReference type="InterPro" id="IPR006668">
    <property type="entry name" value="Mg_transptr_MgtE_intracell_dom"/>
</dbReference>
<proteinExistence type="inferred from homology"/>
<evidence type="ECO:0000256" key="6">
    <source>
        <dbReference type="ARBA" id="ARBA00022989"/>
    </source>
</evidence>
<evidence type="ECO:0000256" key="1">
    <source>
        <dbReference type="ARBA" id="ARBA00004141"/>
    </source>
</evidence>
<feature type="transmembrane region" description="Helical" evidence="9">
    <location>
        <begin position="289"/>
        <end position="307"/>
    </location>
</feature>
<evidence type="ECO:0000313" key="11">
    <source>
        <dbReference type="EMBL" id="GGF99422.1"/>
    </source>
</evidence>
<keyword evidence="8" id="KW-0129">CBS domain</keyword>
<feature type="transmembrane region" description="Helical" evidence="9">
    <location>
        <begin position="313"/>
        <end position="333"/>
    </location>
</feature>
<dbReference type="InterPro" id="IPR036739">
    <property type="entry name" value="SLC41_membr_dom_sf"/>
</dbReference>
<dbReference type="NCBIfam" id="TIGR00400">
    <property type="entry name" value="mgtE"/>
    <property type="match status" value="1"/>
</dbReference>
<dbReference type="AlphaFoldDB" id="A0A917CV65"/>
<evidence type="ECO:0000256" key="9">
    <source>
        <dbReference type="RuleBase" id="RU362011"/>
    </source>
</evidence>
<protein>
    <recommendedName>
        <fullName evidence="9">Magnesium transporter MgtE</fullName>
    </recommendedName>
</protein>
<dbReference type="GO" id="GO:0005886">
    <property type="term" value="C:plasma membrane"/>
    <property type="evidence" value="ECO:0007669"/>
    <property type="project" value="UniProtKB-SubCell"/>
</dbReference>
<evidence type="ECO:0000259" key="10">
    <source>
        <dbReference type="PROSITE" id="PS51371"/>
    </source>
</evidence>
<evidence type="ECO:0000256" key="5">
    <source>
        <dbReference type="ARBA" id="ARBA00022842"/>
    </source>
</evidence>
<dbReference type="GO" id="GO:0015095">
    <property type="term" value="F:magnesium ion transmembrane transporter activity"/>
    <property type="evidence" value="ECO:0007669"/>
    <property type="project" value="UniProtKB-UniRule"/>
</dbReference>
<dbReference type="PANTHER" id="PTHR43773:SF1">
    <property type="entry name" value="MAGNESIUM TRANSPORTER MGTE"/>
    <property type="match status" value="1"/>
</dbReference>
<dbReference type="Gene3D" id="1.25.60.10">
    <property type="entry name" value="MgtE N-terminal domain-like"/>
    <property type="match status" value="1"/>
</dbReference>
<dbReference type="Pfam" id="PF00571">
    <property type="entry name" value="CBS"/>
    <property type="match status" value="2"/>
</dbReference>
<evidence type="ECO:0000256" key="3">
    <source>
        <dbReference type="ARBA" id="ARBA00022448"/>
    </source>
</evidence>
<keyword evidence="9" id="KW-1003">Cell membrane</keyword>
<dbReference type="InterPro" id="IPR038076">
    <property type="entry name" value="MgtE_N_sf"/>
</dbReference>
<comment type="subunit">
    <text evidence="9">Homodimer.</text>
</comment>
<accession>A0A917CV65</accession>
<feature type="transmembrane region" description="Helical" evidence="9">
    <location>
        <begin position="426"/>
        <end position="449"/>
    </location>
</feature>
<dbReference type="GO" id="GO:0046872">
    <property type="term" value="F:metal ion binding"/>
    <property type="evidence" value="ECO:0007669"/>
    <property type="project" value="UniProtKB-KW"/>
</dbReference>
<keyword evidence="7 9" id="KW-0472">Membrane</keyword>
<feature type="transmembrane region" description="Helical" evidence="9">
    <location>
        <begin position="365"/>
        <end position="385"/>
    </location>
</feature>
<comment type="subcellular location">
    <subcellularLocation>
        <location evidence="9">Cell membrane</location>
        <topology evidence="9">Multi-pass membrane protein</topology>
    </subcellularLocation>
    <subcellularLocation>
        <location evidence="1">Membrane</location>
        <topology evidence="1">Multi-pass membrane protein</topology>
    </subcellularLocation>
</comment>